<feature type="domain" description="DUF3502" evidence="3">
    <location>
        <begin position="445"/>
        <end position="511"/>
    </location>
</feature>
<proteinExistence type="predicted"/>
<dbReference type="InterPro" id="IPR050490">
    <property type="entry name" value="Bact_solute-bd_prot1"/>
</dbReference>
<feature type="region of interest" description="Disordered" evidence="1">
    <location>
        <begin position="31"/>
        <end position="64"/>
    </location>
</feature>
<dbReference type="RefSeq" id="WP_069155294.1">
    <property type="nucleotide sequence ID" value="NZ_MCGH01000005.1"/>
</dbReference>
<dbReference type="SUPFAM" id="SSF53850">
    <property type="entry name" value="Periplasmic binding protein-like II"/>
    <property type="match status" value="1"/>
</dbReference>
<comment type="caution">
    <text evidence="4">The sequence shown here is derived from an EMBL/GenBank/DDBJ whole genome shotgun (WGS) entry which is preliminary data.</text>
</comment>
<dbReference type="EMBL" id="MCGH01000005">
    <property type="protein sequence ID" value="ODM02097.1"/>
    <property type="molecule type" value="Genomic_DNA"/>
</dbReference>
<dbReference type="Gene3D" id="3.40.190.10">
    <property type="entry name" value="Periplasmic binding protein-like II"/>
    <property type="match status" value="1"/>
</dbReference>
<reference evidence="4 5" key="1">
    <citation type="submission" date="2016-07" db="EMBL/GenBank/DDBJ databases">
        <title>Characterization of isolates of Eisenbergiella tayi derived from blood cultures, using whole genome sequencing.</title>
        <authorList>
            <person name="Burdz T."/>
            <person name="Wiebe D."/>
            <person name="Huynh C."/>
            <person name="Bernard K."/>
        </authorList>
    </citation>
    <scope>NUCLEOTIDE SEQUENCE [LARGE SCALE GENOMIC DNA]</scope>
    <source>
        <strain evidence="4 5">NML 110608</strain>
    </source>
</reference>
<dbReference type="AlphaFoldDB" id="A0A1E3A0S2"/>
<sequence>MKKNVVKRLLAIGLSCVLGMGMLAGCGSKDSGASTPAGETGGAAAATEGAAAESAADSSTTDKASGDIPTLIWWTVGGTTPSDYTDRLADINEYLVEKLGVKIDIKVAGWGDYDQKMNTIVNSGEYFDMMFTNNTNYSKFVNLGAFENITDMVQSSTPDLYSFIPEELWNGVKIGGNVYAVPTYKDSSVTQFWYFDDQYVQKYNIDLDSIKTMKDLDGPYRAIKEGEGKSFYPLQMAQGSPFNGFFNEYDGLTAGLQPMGVKIDDETRTVVCTLEQPDIMENLKLMHQWYMDGIINPDANVLTEVPKKLPFSSAQGWPSAAATWQTLNGVEKYDVFKVFGPLYSTETIQGSMNAVSVNSKYKEECLKVLDLVNSDSKFRDMLAYGVEGNTFEYVGDGVIKKLRDDWPLAAYTQGTFFNMSITEDADPEQWEQVKKQNEEAASSVCLGFALDITNIQNEVANCQAVWDKYKYDMLVGASDPETTVPKCIEELKNSGLDTIIEETQKQINEFFK</sequence>
<keyword evidence="2" id="KW-0732">Signal</keyword>
<feature type="chain" id="PRO_5038814420" evidence="2">
    <location>
        <begin position="25"/>
        <end position="512"/>
    </location>
</feature>
<gene>
    <name evidence="4" type="ORF">BEI61_06096</name>
</gene>
<evidence type="ECO:0000256" key="1">
    <source>
        <dbReference type="SAM" id="MobiDB-lite"/>
    </source>
</evidence>
<evidence type="ECO:0000313" key="4">
    <source>
        <dbReference type="EMBL" id="ODM02097.1"/>
    </source>
</evidence>
<evidence type="ECO:0000256" key="2">
    <source>
        <dbReference type="SAM" id="SignalP"/>
    </source>
</evidence>
<feature type="signal peptide" evidence="2">
    <location>
        <begin position="1"/>
        <end position="24"/>
    </location>
</feature>
<evidence type="ECO:0000259" key="3">
    <source>
        <dbReference type="Pfam" id="PF12010"/>
    </source>
</evidence>
<dbReference type="PATRIC" id="fig|1432052.4.peg.6754"/>
<dbReference type="PANTHER" id="PTHR43649:SF17">
    <property type="entry name" value="ABC TRANSPORTER SOLUTE BINDING PROTEIN-SUGAR TRANSPORT"/>
    <property type="match status" value="1"/>
</dbReference>
<dbReference type="PANTHER" id="PTHR43649">
    <property type="entry name" value="ARABINOSE-BINDING PROTEIN-RELATED"/>
    <property type="match status" value="1"/>
</dbReference>
<accession>A0A1E3A0S2</accession>
<dbReference type="Pfam" id="PF12010">
    <property type="entry name" value="DUF3502"/>
    <property type="match status" value="1"/>
</dbReference>
<dbReference type="PROSITE" id="PS51257">
    <property type="entry name" value="PROKAR_LIPOPROTEIN"/>
    <property type="match status" value="1"/>
</dbReference>
<dbReference type="Proteomes" id="UP000094067">
    <property type="component" value="Unassembled WGS sequence"/>
</dbReference>
<protein>
    <submittedName>
        <fullName evidence="4">Bacterial extracellular solute-binding protein</fullName>
    </submittedName>
</protein>
<dbReference type="InterPro" id="IPR022627">
    <property type="entry name" value="DUF3502"/>
</dbReference>
<name>A0A1E3A0S2_9FIRM</name>
<organism evidence="4 5">
    <name type="scientific">Eisenbergiella tayi</name>
    <dbReference type="NCBI Taxonomy" id="1432052"/>
    <lineage>
        <taxon>Bacteria</taxon>
        <taxon>Bacillati</taxon>
        <taxon>Bacillota</taxon>
        <taxon>Clostridia</taxon>
        <taxon>Lachnospirales</taxon>
        <taxon>Lachnospiraceae</taxon>
        <taxon>Eisenbergiella</taxon>
    </lineage>
</organism>
<evidence type="ECO:0000313" key="5">
    <source>
        <dbReference type="Proteomes" id="UP000094067"/>
    </source>
</evidence>